<name>A0A381DLU9_9BACT</name>
<dbReference type="Gene3D" id="2.30.110.10">
    <property type="entry name" value="Electron Transport, Fmn-binding Protein, Chain A"/>
    <property type="match status" value="1"/>
</dbReference>
<protein>
    <submittedName>
        <fullName evidence="1">Protein YhbP</fullName>
    </submittedName>
</protein>
<dbReference type="SUPFAM" id="SSF50475">
    <property type="entry name" value="FMN-binding split barrel"/>
    <property type="match status" value="1"/>
</dbReference>
<evidence type="ECO:0000313" key="2">
    <source>
        <dbReference type="Proteomes" id="UP000254920"/>
    </source>
</evidence>
<sequence length="135" mass="15575">MMDEKIVKFLHKMQLLTLGVIIENKPYACSAFYAYDEKNYRIIIASSEQTAHIKAINLNQNVSICIALDTKIIGKIKGIQALGIIKKTSDENKQIYYKKFPYAIAYPSDMYEINLTWIKFTDNTLGFGKKLIWQI</sequence>
<dbReference type="AlphaFoldDB" id="A0A381DLU9"/>
<gene>
    <name evidence="1" type="ORF">NCTC12475_01766</name>
</gene>
<dbReference type="InterPro" id="IPR012349">
    <property type="entry name" value="Split_barrel_FMN-bd"/>
</dbReference>
<dbReference type="Proteomes" id="UP000254920">
    <property type="component" value="Unassembled WGS sequence"/>
</dbReference>
<dbReference type="STRING" id="32024.GCA_000788295_00508"/>
<proteinExistence type="predicted"/>
<reference evidence="1 2" key="1">
    <citation type="submission" date="2018-06" db="EMBL/GenBank/DDBJ databases">
        <authorList>
            <consortium name="Pathogen Informatics"/>
            <person name="Doyle S."/>
        </authorList>
    </citation>
    <scope>NUCLEOTIDE SEQUENCE [LARGE SCALE GENOMIC DNA]</scope>
    <source>
        <strain evidence="1 2">NCTC12475</strain>
    </source>
</reference>
<keyword evidence="2" id="KW-1185">Reference proteome</keyword>
<accession>A0A381DLU9</accession>
<evidence type="ECO:0000313" key="1">
    <source>
        <dbReference type="EMBL" id="SUX11537.1"/>
    </source>
</evidence>
<dbReference type="EMBL" id="UFVD01000001">
    <property type="protein sequence ID" value="SUX11537.1"/>
    <property type="molecule type" value="Genomic_DNA"/>
</dbReference>
<organism evidence="1 2">
    <name type="scientific">Campylobacter sputorum subsp. sputorum</name>
    <dbReference type="NCBI Taxonomy" id="32024"/>
    <lineage>
        <taxon>Bacteria</taxon>
        <taxon>Pseudomonadati</taxon>
        <taxon>Campylobacterota</taxon>
        <taxon>Epsilonproteobacteria</taxon>
        <taxon>Campylobacterales</taxon>
        <taxon>Campylobacteraceae</taxon>
        <taxon>Campylobacter</taxon>
    </lineage>
</organism>